<dbReference type="GeneID" id="301846263"/>
<dbReference type="Proteomes" id="UP000274843">
    <property type="component" value="Unassembled WGS sequence"/>
</dbReference>
<dbReference type="Gene3D" id="3.40.50.1820">
    <property type="entry name" value="alpha/beta hydrolase"/>
    <property type="match status" value="1"/>
</dbReference>
<dbReference type="GO" id="GO:0016020">
    <property type="term" value="C:membrane"/>
    <property type="evidence" value="ECO:0007669"/>
    <property type="project" value="TreeGrafter"/>
</dbReference>
<dbReference type="SUPFAM" id="SSF53474">
    <property type="entry name" value="alpha/beta-Hydrolases"/>
    <property type="match status" value="1"/>
</dbReference>
<protein>
    <submittedName>
        <fullName evidence="2">Pimeloyl-ACP methyl ester carboxylesterase</fullName>
    </submittedName>
</protein>
<comment type="caution">
    <text evidence="2">The sequence shown here is derived from an EMBL/GenBank/DDBJ whole genome shotgun (WGS) entry which is preliminary data.</text>
</comment>
<gene>
    <name evidence="2" type="ORF">EDD35_4948</name>
</gene>
<dbReference type="PANTHER" id="PTHR43798:SF33">
    <property type="entry name" value="HYDROLASE, PUTATIVE (AFU_ORTHOLOGUE AFUA_2G14860)-RELATED"/>
    <property type="match status" value="1"/>
</dbReference>
<feature type="domain" description="AB hydrolase-1" evidence="1">
    <location>
        <begin position="14"/>
        <end position="228"/>
    </location>
</feature>
<dbReference type="PANTHER" id="PTHR43798">
    <property type="entry name" value="MONOACYLGLYCEROL LIPASE"/>
    <property type="match status" value="1"/>
</dbReference>
<dbReference type="InterPro" id="IPR029058">
    <property type="entry name" value="AB_hydrolase_fold"/>
</dbReference>
<dbReference type="InterPro" id="IPR000073">
    <property type="entry name" value="AB_hydrolase_1"/>
</dbReference>
<reference evidence="2 3" key="1">
    <citation type="submission" date="2018-11" db="EMBL/GenBank/DDBJ databases">
        <title>Sequencing the genomes of 1000 actinobacteria strains.</title>
        <authorList>
            <person name="Klenk H.-P."/>
        </authorList>
    </citation>
    <scope>NUCLEOTIDE SEQUENCE [LARGE SCALE GENOMIC DNA]</scope>
    <source>
        <strain evidence="2 3">DSM 44348</strain>
    </source>
</reference>
<name>A0A3N2H0W3_9PSEU</name>
<dbReference type="PRINTS" id="PR00111">
    <property type="entry name" value="ABHYDROLASE"/>
</dbReference>
<organism evidence="2 3">
    <name type="scientific">Amycolatopsis thermoflava</name>
    <dbReference type="NCBI Taxonomy" id="84480"/>
    <lineage>
        <taxon>Bacteria</taxon>
        <taxon>Bacillati</taxon>
        <taxon>Actinomycetota</taxon>
        <taxon>Actinomycetes</taxon>
        <taxon>Pseudonocardiales</taxon>
        <taxon>Pseudonocardiaceae</taxon>
        <taxon>Amycolatopsis</taxon>
        <taxon>Amycolatopsis methanolica group</taxon>
    </lineage>
</organism>
<dbReference type="AlphaFoldDB" id="A0A3N2H0W3"/>
<sequence length="238" mass="24516">MHVRTGGPDGPTLLALHGLGATGAVWNDLVERWPGRWIVPDLPGHGRSEPLPRYSFGALAAAVAEVVPPGTTVAVLGHSLGGVVALTLASGWFGVRVSGACGLGMKVRWSDEELARAADQATRPAKVFGSREEAAARWLKVSGLHGLVPADSPIVDSGLVEGWRLALDQAAFGVGAPDLDGLLAAARAPVILAAGERDPMCPAEHLPDGAVILPGLGHNAHVEDPAALDPLLARLRDA</sequence>
<dbReference type="RefSeq" id="WP_123685157.1">
    <property type="nucleotide sequence ID" value="NZ_RKHY01000001.1"/>
</dbReference>
<evidence type="ECO:0000313" key="2">
    <source>
        <dbReference type="EMBL" id="ROS42558.1"/>
    </source>
</evidence>
<evidence type="ECO:0000259" key="1">
    <source>
        <dbReference type="Pfam" id="PF12697"/>
    </source>
</evidence>
<dbReference type="InterPro" id="IPR050266">
    <property type="entry name" value="AB_hydrolase_sf"/>
</dbReference>
<keyword evidence="3" id="KW-1185">Reference proteome</keyword>
<dbReference type="EMBL" id="RKHY01000001">
    <property type="protein sequence ID" value="ROS42558.1"/>
    <property type="molecule type" value="Genomic_DNA"/>
</dbReference>
<dbReference type="GO" id="GO:0003824">
    <property type="term" value="F:catalytic activity"/>
    <property type="evidence" value="ECO:0007669"/>
    <property type="project" value="UniProtKB-ARBA"/>
</dbReference>
<dbReference type="Pfam" id="PF12697">
    <property type="entry name" value="Abhydrolase_6"/>
    <property type="match status" value="1"/>
</dbReference>
<accession>A0A3N2H0W3</accession>
<evidence type="ECO:0000313" key="3">
    <source>
        <dbReference type="Proteomes" id="UP000274843"/>
    </source>
</evidence>
<proteinExistence type="predicted"/>